<sequence length="75" mass="7909">MPMRRMRSSAWPAAGLLLGVGQRGNPGFVGGRPAFGYYYGIYPDAVFKQLYRPLAGKGVAPAVGRRVGRGVALAG</sequence>
<name>A0A699VB65_TANCI</name>
<reference evidence="1" key="1">
    <citation type="journal article" date="2019" name="Sci. Rep.">
        <title>Draft genome of Tanacetum cinerariifolium, the natural source of mosquito coil.</title>
        <authorList>
            <person name="Yamashiro T."/>
            <person name="Shiraishi A."/>
            <person name="Satake H."/>
            <person name="Nakayama K."/>
        </authorList>
    </citation>
    <scope>NUCLEOTIDE SEQUENCE</scope>
</reference>
<feature type="non-terminal residue" evidence="1">
    <location>
        <position position="75"/>
    </location>
</feature>
<gene>
    <name evidence="1" type="ORF">Tci_904651</name>
</gene>
<dbReference type="AlphaFoldDB" id="A0A699VB65"/>
<accession>A0A699VB65</accession>
<comment type="caution">
    <text evidence="1">The sequence shown here is derived from an EMBL/GenBank/DDBJ whole genome shotgun (WGS) entry which is preliminary data.</text>
</comment>
<dbReference type="EMBL" id="BKCJ011427099">
    <property type="protein sequence ID" value="GFD32682.1"/>
    <property type="molecule type" value="Genomic_DNA"/>
</dbReference>
<organism evidence="1">
    <name type="scientific">Tanacetum cinerariifolium</name>
    <name type="common">Dalmatian daisy</name>
    <name type="synonym">Chrysanthemum cinerariifolium</name>
    <dbReference type="NCBI Taxonomy" id="118510"/>
    <lineage>
        <taxon>Eukaryota</taxon>
        <taxon>Viridiplantae</taxon>
        <taxon>Streptophyta</taxon>
        <taxon>Embryophyta</taxon>
        <taxon>Tracheophyta</taxon>
        <taxon>Spermatophyta</taxon>
        <taxon>Magnoliopsida</taxon>
        <taxon>eudicotyledons</taxon>
        <taxon>Gunneridae</taxon>
        <taxon>Pentapetalae</taxon>
        <taxon>asterids</taxon>
        <taxon>campanulids</taxon>
        <taxon>Asterales</taxon>
        <taxon>Asteraceae</taxon>
        <taxon>Asteroideae</taxon>
        <taxon>Anthemideae</taxon>
        <taxon>Anthemidinae</taxon>
        <taxon>Tanacetum</taxon>
    </lineage>
</organism>
<evidence type="ECO:0000313" key="1">
    <source>
        <dbReference type="EMBL" id="GFD32682.1"/>
    </source>
</evidence>
<proteinExistence type="predicted"/>
<protein>
    <submittedName>
        <fullName evidence="1">Uncharacterized protein</fullName>
    </submittedName>
</protein>